<dbReference type="AlphaFoldDB" id="A0A1W0X6M9"/>
<keyword evidence="3" id="KW-0547">Nucleotide-binding</keyword>
<evidence type="ECO:0000256" key="6">
    <source>
        <dbReference type="ARBA" id="ARBA00023180"/>
    </source>
</evidence>
<dbReference type="InterPro" id="IPR029787">
    <property type="entry name" value="Nucleotide_cyclase"/>
</dbReference>
<name>A0A1W0X6M9_HYPEX</name>
<evidence type="ECO:0000256" key="2">
    <source>
        <dbReference type="ARBA" id="ARBA00022692"/>
    </source>
</evidence>
<evidence type="ECO:0000259" key="8">
    <source>
        <dbReference type="Pfam" id="PF00211"/>
    </source>
</evidence>
<dbReference type="InterPro" id="IPR001054">
    <property type="entry name" value="A/G_cyclase"/>
</dbReference>
<dbReference type="SUPFAM" id="SSF55073">
    <property type="entry name" value="Nucleotide cyclase"/>
    <property type="match status" value="1"/>
</dbReference>
<proteinExistence type="predicted"/>
<keyword evidence="5" id="KW-0472">Membrane</keyword>
<dbReference type="PANTHER" id="PTHR11920">
    <property type="entry name" value="GUANYLYL CYCLASE"/>
    <property type="match status" value="1"/>
</dbReference>
<accession>A0A1W0X6M9</accession>
<protein>
    <recommendedName>
        <fullName evidence="8">Guanylate cyclase domain-containing protein</fullName>
    </recommendedName>
</protein>
<dbReference type="Proteomes" id="UP000192578">
    <property type="component" value="Unassembled WGS sequence"/>
</dbReference>
<keyword evidence="10" id="KW-1185">Reference proteome</keyword>
<comment type="caution">
    <text evidence="9">The sequence shown here is derived from an EMBL/GenBank/DDBJ whole genome shotgun (WGS) entry which is preliminary data.</text>
</comment>
<keyword evidence="6" id="KW-0325">Glycoprotein</keyword>
<dbReference type="GO" id="GO:0000166">
    <property type="term" value="F:nucleotide binding"/>
    <property type="evidence" value="ECO:0007669"/>
    <property type="project" value="UniProtKB-KW"/>
</dbReference>
<dbReference type="OrthoDB" id="1890790at2759"/>
<dbReference type="Pfam" id="PF00211">
    <property type="entry name" value="Guanylate_cyc"/>
    <property type="match status" value="1"/>
</dbReference>
<dbReference type="GO" id="GO:0004016">
    <property type="term" value="F:adenylate cyclase activity"/>
    <property type="evidence" value="ECO:0007669"/>
    <property type="project" value="TreeGrafter"/>
</dbReference>
<evidence type="ECO:0000256" key="3">
    <source>
        <dbReference type="ARBA" id="ARBA00022741"/>
    </source>
</evidence>
<dbReference type="InterPro" id="IPR050401">
    <property type="entry name" value="Cyclic_nucleotide_synthase"/>
</dbReference>
<comment type="subcellular location">
    <subcellularLocation>
        <location evidence="1">Membrane</location>
    </subcellularLocation>
</comment>
<dbReference type="GO" id="GO:0005886">
    <property type="term" value="C:plasma membrane"/>
    <property type="evidence" value="ECO:0007669"/>
    <property type="project" value="TreeGrafter"/>
</dbReference>
<dbReference type="GO" id="GO:0035556">
    <property type="term" value="P:intracellular signal transduction"/>
    <property type="evidence" value="ECO:0007669"/>
    <property type="project" value="InterPro"/>
</dbReference>
<dbReference type="EMBL" id="MTYJ01000014">
    <property type="protein sequence ID" value="OQV23020.1"/>
    <property type="molecule type" value="Genomic_DNA"/>
</dbReference>
<keyword evidence="2" id="KW-0812">Transmembrane</keyword>
<feature type="domain" description="Guanylate cyclase" evidence="8">
    <location>
        <begin position="10"/>
        <end position="68"/>
    </location>
</feature>
<gene>
    <name evidence="9" type="ORF">BV898_03069</name>
</gene>
<keyword evidence="4" id="KW-1133">Transmembrane helix</keyword>
<evidence type="ECO:0000256" key="5">
    <source>
        <dbReference type="ARBA" id="ARBA00023136"/>
    </source>
</evidence>
<dbReference type="PANTHER" id="PTHR11920:SF501">
    <property type="entry name" value="GUANYLATE CYCLASE 32E"/>
    <property type="match status" value="1"/>
</dbReference>
<dbReference type="GO" id="GO:0001653">
    <property type="term" value="F:peptide receptor activity"/>
    <property type="evidence" value="ECO:0007669"/>
    <property type="project" value="TreeGrafter"/>
</dbReference>
<reference evidence="10" key="1">
    <citation type="submission" date="2017-01" db="EMBL/GenBank/DDBJ databases">
        <title>Comparative genomics of anhydrobiosis in the tardigrade Hypsibius dujardini.</title>
        <authorList>
            <person name="Yoshida Y."/>
            <person name="Koutsovoulos G."/>
            <person name="Laetsch D."/>
            <person name="Stevens L."/>
            <person name="Kumar S."/>
            <person name="Horikawa D."/>
            <person name="Ishino K."/>
            <person name="Komine S."/>
            <person name="Tomita M."/>
            <person name="Blaxter M."/>
            <person name="Arakawa K."/>
        </authorList>
    </citation>
    <scope>NUCLEOTIDE SEQUENCE [LARGE SCALE GENOMIC DNA]</scope>
    <source>
        <strain evidence="10">Z151</strain>
    </source>
</reference>
<evidence type="ECO:0000313" key="9">
    <source>
        <dbReference type="EMBL" id="OQV23020.1"/>
    </source>
</evidence>
<evidence type="ECO:0000256" key="7">
    <source>
        <dbReference type="ARBA" id="ARBA00023239"/>
    </source>
</evidence>
<dbReference type="GO" id="GO:0007168">
    <property type="term" value="P:receptor guanylyl cyclase signaling pathway"/>
    <property type="evidence" value="ECO:0007669"/>
    <property type="project" value="TreeGrafter"/>
</dbReference>
<dbReference type="GO" id="GO:0004383">
    <property type="term" value="F:guanylate cyclase activity"/>
    <property type="evidence" value="ECO:0007669"/>
    <property type="project" value="TreeGrafter"/>
</dbReference>
<organism evidence="9 10">
    <name type="scientific">Hypsibius exemplaris</name>
    <name type="common">Freshwater tardigrade</name>
    <dbReference type="NCBI Taxonomy" id="2072580"/>
    <lineage>
        <taxon>Eukaryota</taxon>
        <taxon>Metazoa</taxon>
        <taxon>Ecdysozoa</taxon>
        <taxon>Tardigrada</taxon>
        <taxon>Eutardigrada</taxon>
        <taxon>Parachela</taxon>
        <taxon>Hypsibioidea</taxon>
        <taxon>Hypsibiidae</taxon>
        <taxon>Hypsibius</taxon>
    </lineage>
</organism>
<keyword evidence="7" id="KW-0456">Lyase</keyword>
<evidence type="ECO:0000256" key="1">
    <source>
        <dbReference type="ARBA" id="ARBA00004370"/>
    </source>
</evidence>
<dbReference type="Gene3D" id="3.30.70.1230">
    <property type="entry name" value="Nucleotide cyclase"/>
    <property type="match status" value="1"/>
</dbReference>
<evidence type="ECO:0000313" key="10">
    <source>
        <dbReference type="Proteomes" id="UP000192578"/>
    </source>
</evidence>
<evidence type="ECO:0000256" key="4">
    <source>
        <dbReference type="ARBA" id="ARBA00022989"/>
    </source>
</evidence>
<sequence>MVSRAGHFRFGDTVIVASQMESTGEAAMKIQITEETNELLQNIGGYRIVERGSVPVKGKGMLTTYWLLGGDWRAEDARIRFRRVLTSR</sequence>